<accession>A0AAD9GDC4</accession>
<organism evidence="4 5">
    <name type="scientific">Babesia divergens</name>
    <dbReference type="NCBI Taxonomy" id="32595"/>
    <lineage>
        <taxon>Eukaryota</taxon>
        <taxon>Sar</taxon>
        <taxon>Alveolata</taxon>
        <taxon>Apicomplexa</taxon>
        <taxon>Aconoidasida</taxon>
        <taxon>Piroplasmida</taxon>
        <taxon>Babesiidae</taxon>
        <taxon>Babesia</taxon>
    </lineage>
</organism>
<feature type="transmembrane region" description="Helical" evidence="3">
    <location>
        <begin position="345"/>
        <end position="368"/>
    </location>
</feature>
<feature type="transmembrane region" description="Helical" evidence="3">
    <location>
        <begin position="131"/>
        <end position="155"/>
    </location>
</feature>
<feature type="transmembrane region" description="Helical" evidence="3">
    <location>
        <begin position="44"/>
        <end position="64"/>
    </location>
</feature>
<comment type="caution">
    <text evidence="4">The sequence shown here is derived from an EMBL/GenBank/DDBJ whole genome shotgun (WGS) entry which is preliminary data.</text>
</comment>
<evidence type="ECO:0000256" key="3">
    <source>
        <dbReference type="SAM" id="Phobius"/>
    </source>
</evidence>
<feature type="compositionally biased region" description="Acidic residues" evidence="2">
    <location>
        <begin position="949"/>
        <end position="971"/>
    </location>
</feature>
<feature type="compositionally biased region" description="Basic and acidic residues" evidence="2">
    <location>
        <begin position="768"/>
        <end position="777"/>
    </location>
</feature>
<feature type="region of interest" description="Disordered" evidence="2">
    <location>
        <begin position="883"/>
        <end position="974"/>
    </location>
</feature>
<feature type="transmembrane region" description="Helical" evidence="3">
    <location>
        <begin position="167"/>
        <end position="189"/>
    </location>
</feature>
<feature type="compositionally biased region" description="Polar residues" evidence="2">
    <location>
        <begin position="748"/>
        <end position="767"/>
    </location>
</feature>
<dbReference type="EMBL" id="JAHBMH010000044">
    <property type="protein sequence ID" value="KAK1936181.1"/>
    <property type="molecule type" value="Genomic_DNA"/>
</dbReference>
<keyword evidence="3" id="KW-0472">Membrane</keyword>
<evidence type="ECO:0000313" key="5">
    <source>
        <dbReference type="Proteomes" id="UP001195914"/>
    </source>
</evidence>
<feature type="transmembrane region" description="Helical" evidence="3">
    <location>
        <begin position="310"/>
        <end position="333"/>
    </location>
</feature>
<dbReference type="Proteomes" id="UP001195914">
    <property type="component" value="Unassembled WGS sequence"/>
</dbReference>
<keyword evidence="1" id="KW-0175">Coiled coil</keyword>
<proteinExistence type="predicted"/>
<feature type="compositionally biased region" description="Low complexity" evidence="2">
    <location>
        <begin position="883"/>
        <end position="893"/>
    </location>
</feature>
<feature type="compositionally biased region" description="Acidic residues" evidence="2">
    <location>
        <begin position="534"/>
        <end position="551"/>
    </location>
</feature>
<keyword evidence="3" id="KW-1133">Transmembrane helix</keyword>
<keyword evidence="3" id="KW-0812">Transmembrane</keyword>
<feature type="coiled-coil region" evidence="1">
    <location>
        <begin position="674"/>
        <end position="708"/>
    </location>
</feature>
<name>A0AAD9GDC4_BABDI</name>
<feature type="transmembrane region" description="Helical" evidence="3">
    <location>
        <begin position="251"/>
        <end position="271"/>
    </location>
</feature>
<dbReference type="AlphaFoldDB" id="A0AAD9GDC4"/>
<feature type="transmembrane region" description="Helical" evidence="3">
    <location>
        <begin position="807"/>
        <end position="829"/>
    </location>
</feature>
<feature type="region of interest" description="Disordered" evidence="2">
    <location>
        <begin position="747"/>
        <end position="778"/>
    </location>
</feature>
<feature type="transmembrane region" description="Helical" evidence="3">
    <location>
        <begin position="71"/>
        <end position="91"/>
    </location>
</feature>
<evidence type="ECO:0000256" key="1">
    <source>
        <dbReference type="SAM" id="Coils"/>
    </source>
</evidence>
<reference evidence="4" key="1">
    <citation type="journal article" date="2014" name="Nucleic Acids Res.">
        <title>The evolutionary dynamics of variant antigen genes in Babesia reveal a history of genomic innovation underlying host-parasite interaction.</title>
        <authorList>
            <person name="Jackson A.P."/>
            <person name="Otto T.D."/>
            <person name="Darby A."/>
            <person name="Ramaprasad A."/>
            <person name="Xia D."/>
            <person name="Echaide I.E."/>
            <person name="Farber M."/>
            <person name="Gahlot S."/>
            <person name="Gamble J."/>
            <person name="Gupta D."/>
            <person name="Gupta Y."/>
            <person name="Jackson L."/>
            <person name="Malandrin L."/>
            <person name="Malas T.B."/>
            <person name="Moussa E."/>
            <person name="Nair M."/>
            <person name="Reid A.J."/>
            <person name="Sanders M."/>
            <person name="Sharma J."/>
            <person name="Tracey A."/>
            <person name="Quail M.A."/>
            <person name="Weir W."/>
            <person name="Wastling J.M."/>
            <person name="Hall N."/>
            <person name="Willadsen P."/>
            <person name="Lingelbach K."/>
            <person name="Shiels B."/>
            <person name="Tait A."/>
            <person name="Berriman M."/>
            <person name="Allred D.R."/>
            <person name="Pain A."/>
        </authorList>
    </citation>
    <scope>NUCLEOTIDE SEQUENCE</scope>
    <source>
        <strain evidence="4">1802A</strain>
    </source>
</reference>
<feature type="compositionally biased region" description="Polar residues" evidence="2">
    <location>
        <begin position="895"/>
        <end position="910"/>
    </location>
</feature>
<reference evidence="4" key="2">
    <citation type="submission" date="2021-05" db="EMBL/GenBank/DDBJ databases">
        <authorList>
            <person name="Pain A."/>
        </authorList>
    </citation>
    <scope>NUCLEOTIDE SEQUENCE</scope>
    <source>
        <strain evidence="4">1802A</strain>
    </source>
</reference>
<evidence type="ECO:0000313" key="4">
    <source>
        <dbReference type="EMBL" id="KAK1936181.1"/>
    </source>
</evidence>
<sequence length="1202" mass="136724">MGYSRKDQVYVLSNFFSLVLVGFTCFMSSDFIRLLTFDTIGNESYWIFVYHIAFWLFTISAMLVRAPAAPCLMYCIRLNIIFMLGMCILFYKKWVETISFHTIIILWAYLIAVVMVNAVTYASYHTSGSRGLALGCMLSFGTTYIVLEILKYVIWAYGDVGRYRNVVIGYLVLRAIVSFLAMAILSISAERLHFADFDRAFASIKKGVLHEWLSGTLHDIEIRIALSEVVPRYVSPMEGFKEIGKSGNLTAMWLLLFVLTLTCSIFTPYVGVTNWDLSIFRIGELERAEHVGNFIGVVVGALWKKSWCNIMLTGLIYITHVLISILLTCYVHSYRVSLNVPMQPVVAITCLTAALGSFLSVIGLAQFFDIYFDISCCNQDDGKGDLTNCCRDDDSEECLCTGQFCTESCGKCPNDENLVEKSEIQVFVPPNNMEMYKLWLPEYCLYCWLYRHNPTEVCEVSESDEEGEEKEKEEKEEGSTNTQNCHVKKYLLRNCKVSICPYCDMNLLLECEELKCTCSDKCSIPLPNANKHEDEEEDEEEDKKEEEEDTDDKPIKLKLHEMKLPCNSNVSLVTNASSDYVVVDSACCVPTTCKNPKEEATVTKQNGRTFSITSVRAYACCHYPLKVMISCKDPKSSFHVMQQPYPGKYNPVGGIVFNGFDSVGSVEKGKDKCVKEEKTECAEQEKDKEKEKNKKKEIKESCESTKHALLSSQVYSLTKLGWTEDPKGQNGLCVCCNHANEYHKAAKNNASEGSQQQSPSRESTCSPEKTKTNEEPNPKCCHIKVQPTALPYHFRKKDICRSHVVDALLFGFLFYGIAKLLSAGIFAVVEIRYGLDLSSNFSLVQPFYTQSEDATTYGIQPDMTDDMIMELVKTQREEALKAKATAVAASESTAQDETQPSNEPATTTDTVEQKPDADTEELASIKDGNKGDGDEHTEQPPDTTASEGDKDDEEAEKEDEEKEDEEEEDEEKLPLIKYEEKKKNEVMLQYKWLFNDLEYAYLENWGDELIDMKTHEEDVEKIKKMRRVKWCLESGLKDYALQSANRITQYLEYMEGKWQAEWAHHESRVKHKFQVIRNNLSVLSPLNSGKVTDKNWQPSVTQAKVALWKSANEVINGLTAVTQKLEVLKHNLNVAEGTQHIVELLNLWDFRVEVIGELTKEQDLFLGWSAFLASWNHIKRWTELFLPMYLEEYKGLNGENFT</sequence>
<feature type="compositionally biased region" description="Basic and acidic residues" evidence="2">
    <location>
        <begin position="911"/>
        <end position="939"/>
    </location>
</feature>
<feature type="region of interest" description="Disordered" evidence="2">
    <location>
        <begin position="529"/>
        <end position="553"/>
    </location>
</feature>
<protein>
    <submittedName>
        <fullName evidence="4">Uncharacterized protein</fullName>
    </submittedName>
</protein>
<keyword evidence="5" id="KW-1185">Reference proteome</keyword>
<feature type="transmembrane region" description="Helical" evidence="3">
    <location>
        <begin position="103"/>
        <end position="124"/>
    </location>
</feature>
<feature type="transmembrane region" description="Helical" evidence="3">
    <location>
        <begin position="12"/>
        <end position="32"/>
    </location>
</feature>
<gene>
    <name evidence="4" type="ORF">X943_001886</name>
</gene>
<evidence type="ECO:0000256" key="2">
    <source>
        <dbReference type="SAM" id="MobiDB-lite"/>
    </source>
</evidence>